<keyword evidence="2" id="KW-1185">Reference proteome</keyword>
<evidence type="ECO:0000313" key="2">
    <source>
        <dbReference type="Proteomes" id="UP001168821"/>
    </source>
</evidence>
<organism evidence="1 2">
    <name type="scientific">Zophobas morio</name>
    <dbReference type="NCBI Taxonomy" id="2755281"/>
    <lineage>
        <taxon>Eukaryota</taxon>
        <taxon>Metazoa</taxon>
        <taxon>Ecdysozoa</taxon>
        <taxon>Arthropoda</taxon>
        <taxon>Hexapoda</taxon>
        <taxon>Insecta</taxon>
        <taxon>Pterygota</taxon>
        <taxon>Neoptera</taxon>
        <taxon>Endopterygota</taxon>
        <taxon>Coleoptera</taxon>
        <taxon>Polyphaga</taxon>
        <taxon>Cucujiformia</taxon>
        <taxon>Tenebrionidae</taxon>
        <taxon>Zophobas</taxon>
    </lineage>
</organism>
<name>A0AA38I576_9CUCU</name>
<dbReference type="Proteomes" id="UP001168821">
    <property type="component" value="Unassembled WGS sequence"/>
</dbReference>
<gene>
    <name evidence="1" type="ORF">Zmor_021410</name>
</gene>
<comment type="caution">
    <text evidence="1">The sequence shown here is derived from an EMBL/GenBank/DDBJ whole genome shotgun (WGS) entry which is preliminary data.</text>
</comment>
<proteinExistence type="predicted"/>
<evidence type="ECO:0000313" key="1">
    <source>
        <dbReference type="EMBL" id="KAJ3649683.1"/>
    </source>
</evidence>
<reference evidence="1" key="1">
    <citation type="journal article" date="2023" name="G3 (Bethesda)">
        <title>Whole genome assemblies of Zophobas morio and Tenebrio molitor.</title>
        <authorList>
            <person name="Kaur S."/>
            <person name="Stinson S.A."/>
            <person name="diCenzo G.C."/>
        </authorList>
    </citation>
    <scope>NUCLEOTIDE SEQUENCE</scope>
    <source>
        <strain evidence="1">QUZm001</strain>
    </source>
</reference>
<sequence length="133" mass="15062">MIGVFRSIGRHIECLSVGMSVSKCPSRVLRIQSEMKKEQGTVWASVAAPERVNILCDTWGAIHCSLAVNYSVIRNTRLMVSWNWHYIDRNWKHVILIADGFSETINYTRDDDTLLCSDLADIVAGKRMPCYGV</sequence>
<protein>
    <submittedName>
        <fullName evidence="1">Uncharacterized protein</fullName>
    </submittedName>
</protein>
<dbReference type="EMBL" id="JALNTZ010000006">
    <property type="protein sequence ID" value="KAJ3649683.1"/>
    <property type="molecule type" value="Genomic_DNA"/>
</dbReference>
<dbReference type="AlphaFoldDB" id="A0AA38I576"/>
<accession>A0AA38I576</accession>